<dbReference type="EnsemblPlants" id="TuG1812G0700001396.01.T01">
    <property type="protein sequence ID" value="TuG1812G0700001396.01.T01.cds373508"/>
    <property type="gene ID" value="TuG1812G0700001396.01"/>
</dbReference>
<dbReference type="AlphaFoldDB" id="A0A8R7QX36"/>
<evidence type="ECO:0000313" key="1">
    <source>
        <dbReference type="EnsemblPlants" id="TuG1812G0700001396.01.T01.cds373508"/>
    </source>
</evidence>
<name>A0A8R7QX36_TRIUA</name>
<accession>A0A8R7QX36</accession>
<protein>
    <submittedName>
        <fullName evidence="1">Uncharacterized protein</fullName>
    </submittedName>
</protein>
<sequence length="34" mass="4177">MFQLQILFHNIIRTKINKFMIHFFTMSILKTHLA</sequence>
<organism evidence="1 2">
    <name type="scientific">Triticum urartu</name>
    <name type="common">Red wild einkorn</name>
    <name type="synonym">Crithodium urartu</name>
    <dbReference type="NCBI Taxonomy" id="4572"/>
    <lineage>
        <taxon>Eukaryota</taxon>
        <taxon>Viridiplantae</taxon>
        <taxon>Streptophyta</taxon>
        <taxon>Embryophyta</taxon>
        <taxon>Tracheophyta</taxon>
        <taxon>Spermatophyta</taxon>
        <taxon>Magnoliopsida</taxon>
        <taxon>Liliopsida</taxon>
        <taxon>Poales</taxon>
        <taxon>Poaceae</taxon>
        <taxon>BOP clade</taxon>
        <taxon>Pooideae</taxon>
        <taxon>Triticodae</taxon>
        <taxon>Triticeae</taxon>
        <taxon>Triticinae</taxon>
        <taxon>Triticum</taxon>
    </lineage>
</organism>
<proteinExistence type="predicted"/>
<reference evidence="2" key="1">
    <citation type="journal article" date="2013" name="Nature">
        <title>Draft genome of the wheat A-genome progenitor Triticum urartu.</title>
        <authorList>
            <person name="Ling H.Q."/>
            <person name="Zhao S."/>
            <person name="Liu D."/>
            <person name="Wang J."/>
            <person name="Sun H."/>
            <person name="Zhang C."/>
            <person name="Fan H."/>
            <person name="Li D."/>
            <person name="Dong L."/>
            <person name="Tao Y."/>
            <person name="Gao C."/>
            <person name="Wu H."/>
            <person name="Li Y."/>
            <person name="Cui Y."/>
            <person name="Guo X."/>
            <person name="Zheng S."/>
            <person name="Wang B."/>
            <person name="Yu K."/>
            <person name="Liang Q."/>
            <person name="Yang W."/>
            <person name="Lou X."/>
            <person name="Chen J."/>
            <person name="Feng M."/>
            <person name="Jian J."/>
            <person name="Zhang X."/>
            <person name="Luo G."/>
            <person name="Jiang Y."/>
            <person name="Liu J."/>
            <person name="Wang Z."/>
            <person name="Sha Y."/>
            <person name="Zhang B."/>
            <person name="Wu H."/>
            <person name="Tang D."/>
            <person name="Shen Q."/>
            <person name="Xue P."/>
            <person name="Zou S."/>
            <person name="Wang X."/>
            <person name="Liu X."/>
            <person name="Wang F."/>
            <person name="Yang Y."/>
            <person name="An X."/>
            <person name="Dong Z."/>
            <person name="Zhang K."/>
            <person name="Zhang X."/>
            <person name="Luo M.C."/>
            <person name="Dvorak J."/>
            <person name="Tong Y."/>
            <person name="Wang J."/>
            <person name="Yang H."/>
            <person name="Li Z."/>
            <person name="Wang D."/>
            <person name="Zhang A."/>
            <person name="Wang J."/>
        </authorList>
    </citation>
    <scope>NUCLEOTIDE SEQUENCE</scope>
    <source>
        <strain evidence="2">cv. G1812</strain>
    </source>
</reference>
<reference evidence="1" key="3">
    <citation type="submission" date="2022-06" db="UniProtKB">
        <authorList>
            <consortium name="EnsemblPlants"/>
        </authorList>
    </citation>
    <scope>IDENTIFICATION</scope>
</reference>
<reference evidence="1" key="2">
    <citation type="submission" date="2018-03" db="EMBL/GenBank/DDBJ databases">
        <title>The Triticum urartu genome reveals the dynamic nature of wheat genome evolution.</title>
        <authorList>
            <person name="Ling H."/>
            <person name="Ma B."/>
            <person name="Shi X."/>
            <person name="Liu H."/>
            <person name="Dong L."/>
            <person name="Sun H."/>
            <person name="Cao Y."/>
            <person name="Gao Q."/>
            <person name="Zheng S."/>
            <person name="Li Y."/>
            <person name="Yu Y."/>
            <person name="Du H."/>
            <person name="Qi M."/>
            <person name="Li Y."/>
            <person name="Yu H."/>
            <person name="Cui Y."/>
            <person name="Wang N."/>
            <person name="Chen C."/>
            <person name="Wu H."/>
            <person name="Zhao Y."/>
            <person name="Zhang J."/>
            <person name="Li Y."/>
            <person name="Zhou W."/>
            <person name="Zhang B."/>
            <person name="Hu W."/>
            <person name="Eijk M."/>
            <person name="Tang J."/>
            <person name="Witsenboer H."/>
            <person name="Zhao S."/>
            <person name="Li Z."/>
            <person name="Zhang A."/>
            <person name="Wang D."/>
            <person name="Liang C."/>
        </authorList>
    </citation>
    <scope>NUCLEOTIDE SEQUENCE [LARGE SCALE GENOMIC DNA]</scope>
    <source>
        <strain evidence="1">cv. G1812</strain>
    </source>
</reference>
<evidence type="ECO:0000313" key="2">
    <source>
        <dbReference type="Proteomes" id="UP000015106"/>
    </source>
</evidence>
<dbReference type="Gramene" id="TuG1812G0700001396.01.T01">
    <property type="protein sequence ID" value="TuG1812G0700001396.01.T01.cds373508"/>
    <property type="gene ID" value="TuG1812G0700001396.01"/>
</dbReference>
<dbReference type="Proteomes" id="UP000015106">
    <property type="component" value="Chromosome 7"/>
</dbReference>
<keyword evidence="2" id="KW-1185">Reference proteome</keyword>